<dbReference type="SUPFAM" id="SSF69047">
    <property type="entry name" value="Hypothetical protein YjbJ"/>
    <property type="match status" value="1"/>
</dbReference>
<organism evidence="4 5">
    <name type="scientific">Cuspidothrix issatschenkoi CHARLIE-1</name>
    <dbReference type="NCBI Taxonomy" id="2052836"/>
    <lineage>
        <taxon>Bacteria</taxon>
        <taxon>Bacillati</taxon>
        <taxon>Cyanobacteriota</taxon>
        <taxon>Cyanophyceae</taxon>
        <taxon>Nostocales</taxon>
        <taxon>Aphanizomenonaceae</taxon>
        <taxon>Cuspidothrix</taxon>
    </lineage>
</organism>
<evidence type="ECO:0000313" key="5">
    <source>
        <dbReference type="Proteomes" id="UP000239589"/>
    </source>
</evidence>
<protein>
    <submittedName>
        <fullName evidence="4">CsbD family protein</fullName>
    </submittedName>
</protein>
<proteinExistence type="inferred from homology"/>
<dbReference type="Pfam" id="PF05532">
    <property type="entry name" value="CsbD"/>
    <property type="match status" value="1"/>
</dbReference>
<comment type="similarity">
    <text evidence="1">Belongs to the UPF0337 (CsbD) family.</text>
</comment>
<accession>A0A2S6CWV4</accession>
<reference evidence="4 5" key="1">
    <citation type="submission" date="2018-02" db="EMBL/GenBank/DDBJ databases">
        <title>Discovery of a pederin family compound in a non-symbiotic bloom-forming cyanobacterium.</title>
        <authorList>
            <person name="Kust A."/>
            <person name="Mares J."/>
            <person name="Jokela J."/>
            <person name="Urajova P."/>
            <person name="Hajek J."/>
            <person name="Saurav K."/>
            <person name="Voracova K."/>
            <person name="Fewer D.P."/>
            <person name="Haapaniemi E."/>
            <person name="Permi P."/>
            <person name="Rehakova K."/>
            <person name="Sivonen K."/>
            <person name="Hrouzek P."/>
        </authorList>
    </citation>
    <scope>NUCLEOTIDE SEQUENCE [LARGE SCALE GENOMIC DNA]</scope>
    <source>
        <strain evidence="4 5">CHARLIE-1</strain>
    </source>
</reference>
<feature type="domain" description="CsbD-like" evidence="3">
    <location>
        <begin position="5"/>
        <end position="56"/>
    </location>
</feature>
<comment type="caution">
    <text evidence="4">The sequence shown here is derived from an EMBL/GenBank/DDBJ whole genome shotgun (WGS) entry which is preliminary data.</text>
</comment>
<gene>
    <name evidence="4" type="ORF">CUN59_05755</name>
</gene>
<sequence length="60" mass="6595">MSMKNRAKATAKNVEGKVQEAIGDLTGDPKTQAEGKEKQAEAKIRHAVEDVKDQAREVME</sequence>
<dbReference type="RefSeq" id="WP_104386939.1">
    <property type="nucleotide sequence ID" value="NZ_PGEM01000034.1"/>
</dbReference>
<dbReference type="Gene3D" id="1.10.1470.10">
    <property type="entry name" value="YjbJ"/>
    <property type="match status" value="1"/>
</dbReference>
<dbReference type="Proteomes" id="UP000239589">
    <property type="component" value="Unassembled WGS sequence"/>
</dbReference>
<dbReference type="EMBL" id="PGEM01000034">
    <property type="protein sequence ID" value="PPJ64216.1"/>
    <property type="molecule type" value="Genomic_DNA"/>
</dbReference>
<evidence type="ECO:0000256" key="1">
    <source>
        <dbReference type="ARBA" id="ARBA00009129"/>
    </source>
</evidence>
<feature type="compositionally biased region" description="Basic and acidic residues" evidence="2">
    <location>
        <begin position="31"/>
        <end position="44"/>
    </location>
</feature>
<name>A0A2S6CWV4_9CYAN</name>
<evidence type="ECO:0000256" key="2">
    <source>
        <dbReference type="SAM" id="MobiDB-lite"/>
    </source>
</evidence>
<dbReference type="InterPro" id="IPR036629">
    <property type="entry name" value="YjbJ_sf"/>
</dbReference>
<dbReference type="InterPro" id="IPR008462">
    <property type="entry name" value="CsbD"/>
</dbReference>
<evidence type="ECO:0000313" key="4">
    <source>
        <dbReference type="EMBL" id="PPJ64216.1"/>
    </source>
</evidence>
<keyword evidence="5" id="KW-1185">Reference proteome</keyword>
<evidence type="ECO:0000259" key="3">
    <source>
        <dbReference type="Pfam" id="PF05532"/>
    </source>
</evidence>
<feature type="region of interest" description="Disordered" evidence="2">
    <location>
        <begin position="20"/>
        <end position="44"/>
    </location>
</feature>
<dbReference type="OrthoDB" id="465089at2"/>
<dbReference type="AlphaFoldDB" id="A0A2S6CWV4"/>